<dbReference type="Proteomes" id="UP001178461">
    <property type="component" value="Chromosome 1"/>
</dbReference>
<name>A0AA35JPH9_9SAUR</name>
<reference evidence="2" key="1">
    <citation type="submission" date="2022-12" db="EMBL/GenBank/DDBJ databases">
        <authorList>
            <person name="Alioto T."/>
            <person name="Alioto T."/>
            <person name="Gomez Garrido J."/>
        </authorList>
    </citation>
    <scope>NUCLEOTIDE SEQUENCE</scope>
</reference>
<evidence type="ECO:0000313" key="2">
    <source>
        <dbReference type="EMBL" id="CAI5763760.1"/>
    </source>
</evidence>
<proteinExistence type="predicted"/>
<protein>
    <submittedName>
        <fullName evidence="2">Uncharacterized protein</fullName>
    </submittedName>
</protein>
<dbReference type="EMBL" id="OX395126">
    <property type="protein sequence ID" value="CAI5763760.1"/>
    <property type="molecule type" value="Genomic_DNA"/>
</dbReference>
<feature type="region of interest" description="Disordered" evidence="1">
    <location>
        <begin position="108"/>
        <end position="132"/>
    </location>
</feature>
<dbReference type="AlphaFoldDB" id="A0AA35JPH9"/>
<evidence type="ECO:0000313" key="3">
    <source>
        <dbReference type="Proteomes" id="UP001178461"/>
    </source>
</evidence>
<feature type="compositionally biased region" description="Basic and acidic residues" evidence="1">
    <location>
        <begin position="108"/>
        <end position="118"/>
    </location>
</feature>
<sequence length="132" mass="15407">MLPQREASFSARLPPLWRILRRAASSPRPALCHLYGRVRLFSGPPSCPNRKHVLVSRRSVCSRYPVPLWRTRRKLCRALKRPPERRLLIRGEWDRRGWLLEAEPRLKRRGESRAETQLDGRGSPELPGVARD</sequence>
<organism evidence="2 3">
    <name type="scientific">Podarcis lilfordi</name>
    <name type="common">Lilford's wall lizard</name>
    <dbReference type="NCBI Taxonomy" id="74358"/>
    <lineage>
        <taxon>Eukaryota</taxon>
        <taxon>Metazoa</taxon>
        <taxon>Chordata</taxon>
        <taxon>Craniata</taxon>
        <taxon>Vertebrata</taxon>
        <taxon>Euteleostomi</taxon>
        <taxon>Lepidosauria</taxon>
        <taxon>Squamata</taxon>
        <taxon>Bifurcata</taxon>
        <taxon>Unidentata</taxon>
        <taxon>Episquamata</taxon>
        <taxon>Laterata</taxon>
        <taxon>Lacertibaenia</taxon>
        <taxon>Lacertidae</taxon>
        <taxon>Podarcis</taxon>
    </lineage>
</organism>
<keyword evidence="3" id="KW-1185">Reference proteome</keyword>
<evidence type="ECO:0000256" key="1">
    <source>
        <dbReference type="SAM" id="MobiDB-lite"/>
    </source>
</evidence>
<accession>A0AA35JPH9</accession>
<gene>
    <name evidence="2" type="ORF">PODLI_1B011290</name>
</gene>